<evidence type="ECO:0000256" key="3">
    <source>
        <dbReference type="ARBA" id="ARBA00022448"/>
    </source>
</evidence>
<evidence type="ECO:0000313" key="16">
    <source>
        <dbReference type="Proteomes" id="UP001203761"/>
    </source>
</evidence>
<dbReference type="PANTHER" id="PTHR33843">
    <property type="entry name" value="ASCORBATE-SPECIFIC PTS SYSTEM EIIC COMPONENT"/>
    <property type="match status" value="1"/>
</dbReference>
<evidence type="ECO:0000256" key="7">
    <source>
        <dbReference type="ARBA" id="ARBA00022692"/>
    </source>
</evidence>
<keyword evidence="7 14" id="KW-0812">Transmembrane</keyword>
<feature type="transmembrane region" description="Helical" evidence="14">
    <location>
        <begin position="162"/>
        <end position="184"/>
    </location>
</feature>
<evidence type="ECO:0000256" key="12">
    <source>
        <dbReference type="ARBA" id="ARBA00039702"/>
    </source>
</evidence>
<evidence type="ECO:0000256" key="13">
    <source>
        <dbReference type="ARBA" id="ARBA00042859"/>
    </source>
</evidence>
<evidence type="ECO:0000256" key="6">
    <source>
        <dbReference type="ARBA" id="ARBA00022683"/>
    </source>
</evidence>
<keyword evidence="8 14" id="KW-1133">Transmembrane helix</keyword>
<gene>
    <name evidence="15" type="ORF">Bequi_05945</name>
</gene>
<dbReference type="EMBL" id="JAKNCJ010000002">
    <property type="protein sequence ID" value="MCL6422933.1"/>
    <property type="molecule type" value="Genomic_DNA"/>
</dbReference>
<keyword evidence="9 14" id="KW-0472">Membrane</keyword>
<feature type="transmembrane region" description="Helical" evidence="14">
    <location>
        <begin position="339"/>
        <end position="361"/>
    </location>
</feature>
<evidence type="ECO:0000256" key="2">
    <source>
        <dbReference type="ARBA" id="ARBA00011738"/>
    </source>
</evidence>
<comment type="function">
    <text evidence="10">The phosphoenolpyruvate-dependent sugar phosphotransferase system (sugar PTS), a major carbohydrate active transport system, catalyzes the phosphorylation of incoming sugar substrates concomitantly with their translocation across the cell membrane. The enzyme II UlaABC PTS system is involved in ascorbate transport.</text>
</comment>
<name>A0ABT0R0H0_9MICO</name>
<comment type="similarity">
    <text evidence="11">Belongs to the UlaA family.</text>
</comment>
<organism evidence="15 16">
    <name type="scientific">Brachybacterium equifaecis</name>
    <dbReference type="NCBI Taxonomy" id="2910770"/>
    <lineage>
        <taxon>Bacteria</taxon>
        <taxon>Bacillati</taxon>
        <taxon>Actinomycetota</taxon>
        <taxon>Actinomycetes</taxon>
        <taxon>Micrococcales</taxon>
        <taxon>Dermabacteraceae</taxon>
        <taxon>Brachybacterium</taxon>
    </lineage>
</organism>
<dbReference type="RefSeq" id="WP_249737041.1">
    <property type="nucleotide sequence ID" value="NZ_JAKNCJ010000002.1"/>
</dbReference>
<keyword evidence="4" id="KW-1003">Cell membrane</keyword>
<evidence type="ECO:0000256" key="14">
    <source>
        <dbReference type="SAM" id="Phobius"/>
    </source>
</evidence>
<keyword evidence="6" id="KW-0598">Phosphotransferase system</keyword>
<dbReference type="Proteomes" id="UP001203761">
    <property type="component" value="Unassembled WGS sequence"/>
</dbReference>
<proteinExistence type="inferred from homology"/>
<reference evidence="15" key="1">
    <citation type="submission" date="2022-02" db="EMBL/GenBank/DDBJ databases">
        <authorList>
            <person name="Lee M."/>
            <person name="Kim S.-J."/>
            <person name="Jung M.-Y."/>
        </authorList>
    </citation>
    <scope>NUCLEOTIDE SEQUENCE</scope>
    <source>
        <strain evidence="15">JHP9</strain>
    </source>
</reference>
<dbReference type="InterPro" id="IPR004703">
    <property type="entry name" value="PTS_sugar-sp_permease"/>
</dbReference>
<evidence type="ECO:0000256" key="8">
    <source>
        <dbReference type="ARBA" id="ARBA00022989"/>
    </source>
</evidence>
<evidence type="ECO:0000256" key="4">
    <source>
        <dbReference type="ARBA" id="ARBA00022475"/>
    </source>
</evidence>
<sequence>MPTIPDLLPSLEMILDALPGLSVVLVSLVALAGLLLQRARAFEVVVGTLRAGTGVAVLAAGTALTLLSLGEMSPLLTAAFGIDAHGTTGSDLRGVLPDSRAALSMAQTLDLPMIAALALGGLAVALLLARVTPLRVVPLSGTAVLLLAALLAQVLAGSGAGRGASILVGSAVAGVVLVAMPALLQPFVRRVTGGAPVAISDLGATGLIAAGAAGRLVDPRGRSSSTDPLPVAEDAVPMRGTAVGAVAVMLLLSVAIGIAELVSARARAEAPLLDPLVIAALSIIGLGLSLALGLILIHVGAQRLLRSLLPAFRGIADRVLPGAVPALPVQVLFPFAPNAVLIGFVASLAAGIGAGLGLMAAGGGRLAADLTVAEGTAVASWVVLPSLVAHLLSGGAAGVIGNATGGRRGAVAGAVVNGLLITVLPLVLLAALGLSGWDDTVFADTDLAWLGALLSLGTVSSPVVSILVLLAIGAALLGAAILMQRRIVDAGWDPAPHRRAPGTVEVIEKSARP</sequence>
<feature type="transmembrane region" description="Helical" evidence="14">
    <location>
        <begin position="415"/>
        <end position="437"/>
    </location>
</feature>
<feature type="transmembrane region" description="Helical" evidence="14">
    <location>
        <begin position="17"/>
        <end position="36"/>
    </location>
</feature>
<feature type="transmembrane region" description="Helical" evidence="14">
    <location>
        <begin position="276"/>
        <end position="297"/>
    </location>
</feature>
<feature type="transmembrane region" description="Helical" evidence="14">
    <location>
        <begin position="48"/>
        <end position="69"/>
    </location>
</feature>
<evidence type="ECO:0000256" key="1">
    <source>
        <dbReference type="ARBA" id="ARBA00004651"/>
    </source>
</evidence>
<keyword evidence="3" id="KW-0813">Transport</keyword>
<evidence type="ECO:0000256" key="10">
    <source>
        <dbReference type="ARBA" id="ARBA00037387"/>
    </source>
</evidence>
<dbReference type="Pfam" id="PF03611">
    <property type="entry name" value="EIIC-GAT"/>
    <property type="match status" value="1"/>
</dbReference>
<feature type="transmembrane region" description="Helical" evidence="14">
    <location>
        <begin position="242"/>
        <end position="264"/>
    </location>
</feature>
<accession>A0ABT0R0H0</accession>
<comment type="caution">
    <text evidence="15">The sequence shown here is derived from an EMBL/GenBank/DDBJ whole genome shotgun (WGS) entry which is preliminary data.</text>
</comment>
<comment type="subunit">
    <text evidence="2">Homodimer.</text>
</comment>
<protein>
    <recommendedName>
        <fullName evidence="12">Ascorbate-specific PTS system EIIC component</fullName>
    </recommendedName>
    <alternativeName>
        <fullName evidence="13">Ascorbate-specific permease IIC component UlaA</fullName>
    </alternativeName>
</protein>
<feature type="transmembrane region" description="Helical" evidence="14">
    <location>
        <begin position="381"/>
        <end position="403"/>
    </location>
</feature>
<feature type="transmembrane region" description="Helical" evidence="14">
    <location>
        <begin position="136"/>
        <end position="156"/>
    </location>
</feature>
<evidence type="ECO:0000256" key="11">
    <source>
        <dbReference type="ARBA" id="ARBA00038218"/>
    </source>
</evidence>
<keyword evidence="5" id="KW-0762">Sugar transport</keyword>
<evidence type="ECO:0000256" key="9">
    <source>
        <dbReference type="ARBA" id="ARBA00023136"/>
    </source>
</evidence>
<evidence type="ECO:0000313" key="15">
    <source>
        <dbReference type="EMBL" id="MCL6422933.1"/>
    </source>
</evidence>
<dbReference type="InterPro" id="IPR051562">
    <property type="entry name" value="Ascorbate-PTS_EIIC"/>
</dbReference>
<evidence type="ECO:0000256" key="5">
    <source>
        <dbReference type="ARBA" id="ARBA00022597"/>
    </source>
</evidence>
<comment type="subcellular location">
    <subcellularLocation>
        <location evidence="1">Cell membrane</location>
        <topology evidence="1">Multi-pass membrane protein</topology>
    </subcellularLocation>
</comment>
<feature type="transmembrane region" description="Helical" evidence="14">
    <location>
        <begin position="111"/>
        <end position="129"/>
    </location>
</feature>
<feature type="transmembrane region" description="Helical" evidence="14">
    <location>
        <begin position="449"/>
        <end position="482"/>
    </location>
</feature>
<keyword evidence="16" id="KW-1185">Reference proteome</keyword>
<dbReference type="PANTHER" id="PTHR33843:SF4">
    <property type="entry name" value="ASCORBATE-SPECIFIC PTS SYSTEM EIIC COMPONENT"/>
    <property type="match status" value="1"/>
</dbReference>